<evidence type="ECO:0000256" key="1">
    <source>
        <dbReference type="SAM" id="Phobius"/>
    </source>
</evidence>
<organism evidence="2 3">
    <name type="scientific">Mesoterricola sediminis</name>
    <dbReference type="NCBI Taxonomy" id="2927980"/>
    <lineage>
        <taxon>Bacteria</taxon>
        <taxon>Pseudomonadati</taxon>
        <taxon>Acidobacteriota</taxon>
        <taxon>Holophagae</taxon>
        <taxon>Holophagales</taxon>
        <taxon>Holophagaceae</taxon>
        <taxon>Mesoterricola</taxon>
    </lineage>
</organism>
<evidence type="ECO:0000313" key="2">
    <source>
        <dbReference type="EMBL" id="BDU75186.1"/>
    </source>
</evidence>
<feature type="transmembrane region" description="Helical" evidence="1">
    <location>
        <begin position="89"/>
        <end position="111"/>
    </location>
</feature>
<keyword evidence="3" id="KW-1185">Reference proteome</keyword>
<feature type="transmembrane region" description="Helical" evidence="1">
    <location>
        <begin position="177"/>
        <end position="199"/>
    </location>
</feature>
<gene>
    <name evidence="2" type="ORF">METESE_01440</name>
</gene>
<feature type="transmembrane region" description="Helical" evidence="1">
    <location>
        <begin position="40"/>
        <end position="58"/>
    </location>
</feature>
<feature type="transmembrane region" description="Helical" evidence="1">
    <location>
        <begin position="132"/>
        <end position="157"/>
    </location>
</feature>
<proteinExistence type="predicted"/>
<accession>A0AA48KAX9</accession>
<sequence>MPIFAPTLPPRPRLDEGMPPTLVLLRFDLRRVVRQKLGKFFGFLFLGILLILCAQLYGNHLMASRRELAELRHATEAFLPQGARFQAQLLHGAMIGILWLQTALVGGGLVARDTLHRVRPLIYAHPVTQRAYLGAKALFAAGLPFCVMLAYILLPWGLSLAIAGAGGPVWPTAPLRLIPAAALIAALMGAVTLGASSLAASPRAGFGWALGILLGSGALGAVLGQALGDPRWTALGLGTLTKAWPRLVFGLETETGLAAAAAATLFHIGLWTFIAARRTRPEEAVL</sequence>
<keyword evidence="1" id="KW-0812">Transmembrane</keyword>
<feature type="transmembrane region" description="Helical" evidence="1">
    <location>
        <begin position="256"/>
        <end position="276"/>
    </location>
</feature>
<dbReference type="EMBL" id="AP027081">
    <property type="protein sequence ID" value="BDU75186.1"/>
    <property type="molecule type" value="Genomic_DNA"/>
</dbReference>
<feature type="transmembrane region" description="Helical" evidence="1">
    <location>
        <begin position="206"/>
        <end position="227"/>
    </location>
</feature>
<keyword evidence="1" id="KW-0472">Membrane</keyword>
<reference evidence="2" key="1">
    <citation type="journal article" date="2023" name="Int. J. Syst. Evol. Microbiol.">
        <title>Mesoterricola silvestris gen. nov., sp. nov., Mesoterricola sediminis sp. nov., Geothrix oryzae sp. nov., Geothrix edaphica sp. nov., Geothrix rubra sp. nov., and Geothrix limicola sp. nov., six novel members of Acidobacteriota isolated from soils.</title>
        <authorList>
            <person name="Itoh H."/>
            <person name="Sugisawa Y."/>
            <person name="Mise K."/>
            <person name="Xu Z."/>
            <person name="Kuniyasu M."/>
            <person name="Ushijima N."/>
            <person name="Kawano K."/>
            <person name="Kobayashi E."/>
            <person name="Shiratori Y."/>
            <person name="Masuda Y."/>
            <person name="Senoo K."/>
        </authorList>
    </citation>
    <scope>NUCLEOTIDE SEQUENCE</scope>
    <source>
        <strain evidence="2">W786</strain>
    </source>
</reference>
<dbReference type="KEGG" id="msea:METESE_01440"/>
<dbReference type="RefSeq" id="WP_243332903.1">
    <property type="nucleotide sequence ID" value="NZ_AP027081.1"/>
</dbReference>
<protein>
    <submittedName>
        <fullName evidence="2">Uncharacterized protein</fullName>
    </submittedName>
</protein>
<name>A0AA48KAX9_9BACT</name>
<evidence type="ECO:0000313" key="3">
    <source>
        <dbReference type="Proteomes" id="UP001228113"/>
    </source>
</evidence>
<dbReference type="Proteomes" id="UP001228113">
    <property type="component" value="Chromosome"/>
</dbReference>
<keyword evidence="1" id="KW-1133">Transmembrane helix</keyword>
<dbReference type="AlphaFoldDB" id="A0AA48KAX9"/>